<dbReference type="GO" id="GO:0034045">
    <property type="term" value="C:phagophore assembly site membrane"/>
    <property type="evidence" value="ECO:0007669"/>
    <property type="project" value="UniProtKB-SubCell"/>
</dbReference>
<dbReference type="Proteomes" id="UP001219933">
    <property type="component" value="Chromosome 4"/>
</dbReference>
<feature type="domain" description="Autophagy protein ATG17-like" evidence="8">
    <location>
        <begin position="88"/>
        <end position="273"/>
    </location>
</feature>
<dbReference type="EMBL" id="CP119880">
    <property type="protein sequence ID" value="WFD36055.1"/>
    <property type="molecule type" value="Genomic_DNA"/>
</dbReference>
<comment type="function">
    <text evidence="6">Involved in cytoplasm to vacuole transport (Cvt), pexophagy, mitophagy and nucleophagy. Recruits mitochondria for their selective degradation via autophagy (mitophagy) during starvation. Works as scaffold proteins that recruit ATG proteins to the pre-autophagosome (PAS), the site of vesicle/autophagosome formation. Required for the Cvt vesicles completion.</text>
</comment>
<keyword evidence="5 7" id="KW-0175">Coiled coil</keyword>
<dbReference type="GO" id="GO:0015031">
    <property type="term" value="P:protein transport"/>
    <property type="evidence" value="ECO:0007669"/>
    <property type="project" value="UniProtKB-KW"/>
</dbReference>
<evidence type="ECO:0000256" key="2">
    <source>
        <dbReference type="ARBA" id="ARBA00022448"/>
    </source>
</evidence>
<protein>
    <recommendedName>
        <fullName evidence="6">Autophagy-related protein 11</fullName>
    </recommendedName>
</protein>
<comment type="subunit">
    <text evidence="6">Homodimer.</text>
</comment>
<feature type="coiled-coil region" evidence="7">
    <location>
        <begin position="537"/>
        <end position="636"/>
    </location>
</feature>
<dbReference type="AlphaFoldDB" id="A0AAF0ESQ2"/>
<dbReference type="InterPro" id="IPR040040">
    <property type="entry name" value="ATG11"/>
</dbReference>
<dbReference type="GO" id="GO:1990316">
    <property type="term" value="C:Atg1/ULK1 kinase complex"/>
    <property type="evidence" value="ECO:0007669"/>
    <property type="project" value="TreeGrafter"/>
</dbReference>
<dbReference type="GO" id="GO:0060090">
    <property type="term" value="F:molecular adaptor activity"/>
    <property type="evidence" value="ECO:0007669"/>
    <property type="project" value="TreeGrafter"/>
</dbReference>
<dbReference type="InterPro" id="IPR019460">
    <property type="entry name" value="Atg11_C"/>
</dbReference>
<dbReference type="GO" id="GO:0034517">
    <property type="term" value="P:ribophagy"/>
    <property type="evidence" value="ECO:0007669"/>
    <property type="project" value="TreeGrafter"/>
</dbReference>
<proteinExistence type="inferred from homology"/>
<feature type="domain" description="Autophagy-related protein 11 C-terminal" evidence="9">
    <location>
        <begin position="752"/>
        <end position="870"/>
    </location>
</feature>
<evidence type="ECO:0000313" key="10">
    <source>
        <dbReference type="EMBL" id="WFD36055.1"/>
    </source>
</evidence>
<dbReference type="InterPro" id="IPR045326">
    <property type="entry name" value="ATG17-like_dom"/>
</dbReference>
<dbReference type="GO" id="GO:0019901">
    <property type="term" value="F:protein kinase binding"/>
    <property type="evidence" value="ECO:0007669"/>
    <property type="project" value="TreeGrafter"/>
</dbReference>
<dbReference type="Pfam" id="PF10377">
    <property type="entry name" value="ATG11"/>
    <property type="match status" value="1"/>
</dbReference>
<keyword evidence="6" id="KW-0472">Membrane</keyword>
<dbReference type="GO" id="GO:0005774">
    <property type="term" value="C:vacuolar membrane"/>
    <property type="evidence" value="ECO:0007669"/>
    <property type="project" value="UniProtKB-SubCell"/>
</dbReference>
<dbReference type="GO" id="GO:0000045">
    <property type="term" value="P:autophagosome assembly"/>
    <property type="evidence" value="ECO:0007669"/>
    <property type="project" value="UniProtKB-UniRule"/>
</dbReference>
<accession>A0AAF0ESQ2</accession>
<dbReference type="PANTHER" id="PTHR13222:SF1">
    <property type="entry name" value="RB1-INDUCIBLE COILED-COIL PROTEIN 1"/>
    <property type="match status" value="1"/>
</dbReference>
<gene>
    <name evidence="10" type="primary">ATG11</name>
    <name evidence="10" type="ORF">MCUN1_002926</name>
</gene>
<dbReference type="GO" id="GO:1903599">
    <property type="term" value="P:positive regulation of autophagy of mitochondrion"/>
    <property type="evidence" value="ECO:0007669"/>
    <property type="project" value="UniProtKB-UniRule"/>
</dbReference>
<dbReference type="GO" id="GO:0000422">
    <property type="term" value="P:autophagy of mitochondrion"/>
    <property type="evidence" value="ECO:0007669"/>
    <property type="project" value="TreeGrafter"/>
</dbReference>
<evidence type="ECO:0000259" key="9">
    <source>
        <dbReference type="Pfam" id="PF10377"/>
    </source>
</evidence>
<feature type="domain" description="Autophagy protein ATG17-like" evidence="8">
    <location>
        <begin position="281"/>
        <end position="396"/>
    </location>
</feature>
<dbReference type="GO" id="GO:0034727">
    <property type="term" value="P:piecemeal microautophagy of the nucleus"/>
    <property type="evidence" value="ECO:0007669"/>
    <property type="project" value="TreeGrafter"/>
</dbReference>
<sequence length="936" mass="102405">MRLIVSYDGREIHVKQGLAQFETYVILSDSLICMTDAGEQITETVMQGMVQRGLDQAVSLYVFDRHLLYAEPAIAAAELEWPIHPAEESAQSVAAWANGRLELCMDREAHAAEIEKCLRLMCESTSVALANLQRHAADVKDAVKSLDELAATDMADMEDLLGRYATDLAVISKVPVSSKLLGKPIHTRMLGDYINESKMHTVAEVCRRELFDMQERHANAQHAEAGLCRDMDELAAEIEGLSLQPSIDTVAEIVRIAREVAALAGNAQENAQRIAVLDGRSHAALAQLVSDRNEMLGLHLNLVQDVSSVQSDFAELTETLTGIDADLATKLAGFKHLARLRRMLGAYATSLVEGVRRHEFTHAFITQAQSLAELMARIGAAEQTRRKNYLSDVATLLPWDVAGLENIVPALEISTRRDTNGPVFERQEVEGLLATLVAIEEQLGDKLSRTNPVAETRELIASILPSAESASDSFAAAVRRELNPATISDNSDASDSDPAPGERAAIDQLERERVLHADTQAMLARVTSERDAACAREERLRDEVAATERTLRSERDEARKAHAEVSARLDALLAQGASAEVRIEELHKQLTKTQAELQQARALAEQQSDSRGAASRRRLEAELKERTVQMARLHSEVDAARTASDVLQSQLHTAEVQRIEMSAQLEGANSSVAHAQTEKQRAERECSSVAASAAELVRAVASLRRHILDVCQAPTDDPTSASITAALDALQSGDAHGAEQALRELDPGAIRQEIQSMFDQAVTLSQKWERAYRSASGKYATSASAARERVALRNFEAGNLALFVPSGDKWTAFNVDAPNYFLGLTDELKAHLESREWLLARIVRIDKNVAEEDNMFGLAPGTPYAIVDVEGWQDMEKMLRTASTRGVRSVSDPFVTMRPRAVVEDTPRGIFIPAPSLAPGSVVCVEQANARFALGK</sequence>
<keyword evidence="3 6" id="KW-0653">Protein transport</keyword>
<name>A0AAF0ESQ2_9BASI</name>
<evidence type="ECO:0000256" key="5">
    <source>
        <dbReference type="ARBA" id="ARBA00023054"/>
    </source>
</evidence>
<keyword evidence="6" id="KW-0926">Vacuole</keyword>
<keyword evidence="4 6" id="KW-0072">Autophagy</keyword>
<reference evidence="10" key="1">
    <citation type="submission" date="2023-03" db="EMBL/GenBank/DDBJ databases">
        <title>Mating type loci evolution in Malassezia.</title>
        <authorList>
            <person name="Coelho M.A."/>
        </authorList>
    </citation>
    <scope>NUCLEOTIDE SEQUENCE</scope>
    <source>
        <strain evidence="10">CBS 11721</strain>
    </source>
</reference>
<evidence type="ECO:0000256" key="6">
    <source>
        <dbReference type="RuleBase" id="RU367075"/>
    </source>
</evidence>
<comment type="subcellular location">
    <subcellularLocation>
        <location evidence="6">Preautophagosomal structure membrane</location>
        <topology evidence="6">Peripheral membrane protein</topology>
    </subcellularLocation>
    <subcellularLocation>
        <location evidence="6">Vacuole membrane</location>
        <topology evidence="6">Peripheral membrane protein</topology>
    </subcellularLocation>
    <text evidence="6">During pexophagy, accumulates in the vacuolar membrane region, where the peroxisomes contact the vacuole.</text>
</comment>
<evidence type="ECO:0000256" key="3">
    <source>
        <dbReference type="ARBA" id="ARBA00022927"/>
    </source>
</evidence>
<evidence type="ECO:0000256" key="4">
    <source>
        <dbReference type="ARBA" id="ARBA00023006"/>
    </source>
</evidence>
<evidence type="ECO:0000313" key="11">
    <source>
        <dbReference type="Proteomes" id="UP001219933"/>
    </source>
</evidence>
<evidence type="ECO:0000259" key="8">
    <source>
        <dbReference type="Pfam" id="PF04108"/>
    </source>
</evidence>
<organism evidence="10 11">
    <name type="scientific">Malassezia cuniculi</name>
    <dbReference type="NCBI Taxonomy" id="948313"/>
    <lineage>
        <taxon>Eukaryota</taxon>
        <taxon>Fungi</taxon>
        <taxon>Dikarya</taxon>
        <taxon>Basidiomycota</taxon>
        <taxon>Ustilaginomycotina</taxon>
        <taxon>Malasseziomycetes</taxon>
        <taxon>Malasseziales</taxon>
        <taxon>Malasseziaceae</taxon>
        <taxon>Malassezia</taxon>
    </lineage>
</organism>
<keyword evidence="2 6" id="KW-0813">Transport</keyword>
<dbReference type="Pfam" id="PF04108">
    <property type="entry name" value="ATG17_like"/>
    <property type="match status" value="2"/>
</dbReference>
<evidence type="ECO:0000256" key="7">
    <source>
        <dbReference type="SAM" id="Coils"/>
    </source>
</evidence>
<keyword evidence="11" id="KW-1185">Reference proteome</keyword>
<dbReference type="PANTHER" id="PTHR13222">
    <property type="entry name" value="RB1-INDUCIBLE COILED-COIL"/>
    <property type="match status" value="1"/>
</dbReference>
<evidence type="ECO:0000256" key="1">
    <source>
        <dbReference type="ARBA" id="ARBA00009729"/>
    </source>
</evidence>
<dbReference type="GO" id="GO:0061709">
    <property type="term" value="P:reticulophagy"/>
    <property type="evidence" value="ECO:0007669"/>
    <property type="project" value="TreeGrafter"/>
</dbReference>
<comment type="similarity">
    <text evidence="1 6">Belongs to the ATG11 family.</text>
</comment>